<dbReference type="EMBL" id="SPLM01000077">
    <property type="protein sequence ID" value="TMW61208.1"/>
    <property type="molecule type" value="Genomic_DNA"/>
</dbReference>
<feature type="region of interest" description="Disordered" evidence="1">
    <location>
        <begin position="402"/>
        <end position="421"/>
    </location>
</feature>
<dbReference type="AlphaFoldDB" id="A0A8K1CER5"/>
<evidence type="ECO:0000313" key="4">
    <source>
        <dbReference type="Proteomes" id="UP000794436"/>
    </source>
</evidence>
<evidence type="ECO:0000256" key="1">
    <source>
        <dbReference type="SAM" id="MobiDB-lite"/>
    </source>
</evidence>
<accession>A0A8K1CER5</accession>
<feature type="compositionally biased region" description="Acidic residues" evidence="1">
    <location>
        <begin position="44"/>
        <end position="53"/>
    </location>
</feature>
<gene>
    <name evidence="3" type="ORF">Poli38472_013671</name>
</gene>
<name>A0A8K1CER5_PYTOL</name>
<organism evidence="3 4">
    <name type="scientific">Pythium oligandrum</name>
    <name type="common">Mycoparasitic fungus</name>
    <dbReference type="NCBI Taxonomy" id="41045"/>
    <lineage>
        <taxon>Eukaryota</taxon>
        <taxon>Sar</taxon>
        <taxon>Stramenopiles</taxon>
        <taxon>Oomycota</taxon>
        <taxon>Peronosporomycetes</taxon>
        <taxon>Pythiales</taxon>
        <taxon>Pythiaceae</taxon>
        <taxon>Pythium</taxon>
    </lineage>
</organism>
<evidence type="ECO:0000313" key="3">
    <source>
        <dbReference type="EMBL" id="TMW61208.1"/>
    </source>
</evidence>
<dbReference type="OrthoDB" id="166008at2759"/>
<feature type="region of interest" description="Disordered" evidence="1">
    <location>
        <begin position="1"/>
        <end position="133"/>
    </location>
</feature>
<protein>
    <submittedName>
        <fullName evidence="3">Uncharacterized protein</fullName>
    </submittedName>
</protein>
<sequence length="421" mass="46221">MRGGKRLSQSVSPRTGHSSPIHTPGLHEDASASYSALQSRSVEGEAEPSEYEDAETRGIRMDSAEMSQSTDQEVEMRDASTPSEMSRERRLTIKQLERFRRVMAQRERKRRGGKSPTWTAKTHGGGEHDEGFDNLFGDDGDSPNAPRELRFMKYPWHMWVLGALLVISASVFVQQQYSKDLSRERDGLENKNQWKYAVVAIVYAAAILVAMNGRVETFIMDKDVGILSIHSTKPLCLTSKCRRTRQFEKELRHIVDVRVEASGEILSGEVDTRSFKVHFDFDDGTHTTALDGRCKKKALVRCRLIKQFLLAGVSGGPTTPTAAAVIDGSVPVAAALMGISATNVTGGTRLTADALAQLETPPAPPSSPAEAPQQPAKPSANTSRRVVMVAAVPMSSLAQRTNSYAQQGVTQRQPMHQDEMA</sequence>
<feature type="transmembrane region" description="Helical" evidence="2">
    <location>
        <begin position="194"/>
        <end position="212"/>
    </location>
</feature>
<feature type="compositionally biased region" description="Polar residues" evidence="1">
    <location>
        <begin position="402"/>
        <end position="414"/>
    </location>
</feature>
<keyword evidence="2" id="KW-0472">Membrane</keyword>
<comment type="caution">
    <text evidence="3">The sequence shown here is derived from an EMBL/GenBank/DDBJ whole genome shotgun (WGS) entry which is preliminary data.</text>
</comment>
<feature type="compositionally biased region" description="Polar residues" evidence="1">
    <location>
        <begin position="32"/>
        <end position="41"/>
    </location>
</feature>
<evidence type="ECO:0000256" key="2">
    <source>
        <dbReference type="SAM" id="Phobius"/>
    </source>
</evidence>
<feature type="compositionally biased region" description="Polar residues" evidence="1">
    <location>
        <begin position="7"/>
        <end position="21"/>
    </location>
</feature>
<keyword evidence="2" id="KW-1133">Transmembrane helix</keyword>
<keyword evidence="2" id="KW-0812">Transmembrane</keyword>
<dbReference type="Proteomes" id="UP000794436">
    <property type="component" value="Unassembled WGS sequence"/>
</dbReference>
<feature type="compositionally biased region" description="Basic and acidic residues" evidence="1">
    <location>
        <begin position="85"/>
        <end position="106"/>
    </location>
</feature>
<keyword evidence="4" id="KW-1185">Reference proteome</keyword>
<feature type="transmembrane region" description="Helical" evidence="2">
    <location>
        <begin position="156"/>
        <end position="174"/>
    </location>
</feature>
<feature type="compositionally biased region" description="Low complexity" evidence="1">
    <location>
        <begin position="368"/>
        <end position="380"/>
    </location>
</feature>
<feature type="region of interest" description="Disordered" evidence="1">
    <location>
        <begin position="358"/>
        <end position="384"/>
    </location>
</feature>
<proteinExistence type="predicted"/>
<feature type="compositionally biased region" description="Basic and acidic residues" evidence="1">
    <location>
        <begin position="54"/>
        <end position="63"/>
    </location>
</feature>
<reference evidence="3" key="1">
    <citation type="submission" date="2019-03" db="EMBL/GenBank/DDBJ databases">
        <title>Long read genome sequence of the mycoparasitic Pythium oligandrum ATCC 38472 isolated from sugarbeet rhizosphere.</title>
        <authorList>
            <person name="Gaulin E."/>
        </authorList>
    </citation>
    <scope>NUCLEOTIDE SEQUENCE</scope>
    <source>
        <strain evidence="3">ATCC 38472_TT</strain>
    </source>
</reference>